<feature type="chain" id="PRO_5035765873" description="Methyltransferase type 12 domain-containing protein" evidence="4">
    <location>
        <begin position="28"/>
        <end position="322"/>
    </location>
</feature>
<reference evidence="6 7" key="1">
    <citation type="submission" date="2019-12" db="EMBL/GenBank/DDBJ databases">
        <authorList>
            <person name="Alioto T."/>
            <person name="Alioto T."/>
            <person name="Gomez Garrido J."/>
        </authorList>
    </citation>
    <scope>NUCLEOTIDE SEQUENCE [LARGE SCALE GENOMIC DNA]</scope>
</reference>
<dbReference type="CDD" id="cd02440">
    <property type="entry name" value="AdoMet_MTases"/>
    <property type="match status" value="1"/>
</dbReference>
<dbReference type="Proteomes" id="UP000594638">
    <property type="component" value="Unassembled WGS sequence"/>
</dbReference>
<keyword evidence="4" id="KW-0732">Signal</keyword>
<dbReference type="GO" id="GO:0032259">
    <property type="term" value="P:methylation"/>
    <property type="evidence" value="ECO:0007669"/>
    <property type="project" value="UniProtKB-KW"/>
</dbReference>
<comment type="similarity">
    <text evidence="1">Belongs to the methyltransferase superfamily. METL family.</text>
</comment>
<dbReference type="InterPro" id="IPR013217">
    <property type="entry name" value="Methyltransf_12"/>
</dbReference>
<dbReference type="SUPFAM" id="SSF53335">
    <property type="entry name" value="S-adenosyl-L-methionine-dependent methyltransferases"/>
    <property type="match status" value="1"/>
</dbReference>
<dbReference type="Gramene" id="OE9A117050T8">
    <property type="protein sequence ID" value="OE9A117050C8"/>
    <property type="gene ID" value="OE9A117050"/>
</dbReference>
<accession>A0A8S0U0R3</accession>
<organism evidence="6 7">
    <name type="scientific">Olea europaea subsp. europaea</name>
    <dbReference type="NCBI Taxonomy" id="158383"/>
    <lineage>
        <taxon>Eukaryota</taxon>
        <taxon>Viridiplantae</taxon>
        <taxon>Streptophyta</taxon>
        <taxon>Embryophyta</taxon>
        <taxon>Tracheophyta</taxon>
        <taxon>Spermatophyta</taxon>
        <taxon>Magnoliopsida</taxon>
        <taxon>eudicotyledons</taxon>
        <taxon>Gunneridae</taxon>
        <taxon>Pentapetalae</taxon>
        <taxon>asterids</taxon>
        <taxon>lamiids</taxon>
        <taxon>Lamiales</taxon>
        <taxon>Oleaceae</taxon>
        <taxon>Oleeae</taxon>
        <taxon>Olea</taxon>
    </lineage>
</organism>
<dbReference type="Gramene" id="OE9A117050T3">
    <property type="protein sequence ID" value="OE9A117050C3"/>
    <property type="gene ID" value="OE9A117050"/>
</dbReference>
<dbReference type="PANTHER" id="PTHR22809:SF8">
    <property type="entry name" value="TRNA N(3)-METHYLCYTIDINE METHYLTRANSFERASE"/>
    <property type="match status" value="1"/>
</dbReference>
<dbReference type="Pfam" id="PF08242">
    <property type="entry name" value="Methyltransf_12"/>
    <property type="match status" value="1"/>
</dbReference>
<evidence type="ECO:0000256" key="1">
    <source>
        <dbReference type="ARBA" id="ARBA00009725"/>
    </source>
</evidence>
<proteinExistence type="inferred from homology"/>
<comment type="caution">
    <text evidence="6">The sequence shown here is derived from an EMBL/GenBank/DDBJ whole genome shotgun (WGS) entry which is preliminary data.</text>
</comment>
<evidence type="ECO:0000256" key="3">
    <source>
        <dbReference type="ARBA" id="ARBA00022679"/>
    </source>
</evidence>
<evidence type="ECO:0000313" key="7">
    <source>
        <dbReference type="Proteomes" id="UP000594638"/>
    </source>
</evidence>
<feature type="signal peptide" evidence="4">
    <location>
        <begin position="1"/>
        <end position="27"/>
    </location>
</feature>
<dbReference type="GO" id="GO:0008173">
    <property type="term" value="F:RNA methyltransferase activity"/>
    <property type="evidence" value="ECO:0007669"/>
    <property type="project" value="UniProtKB-ARBA"/>
</dbReference>
<dbReference type="InterPro" id="IPR026113">
    <property type="entry name" value="METTL2/6/8-like"/>
</dbReference>
<gene>
    <name evidence="6" type="ORF">OLEA9_A117050</name>
</gene>
<dbReference type="PANTHER" id="PTHR22809">
    <property type="entry name" value="METHYLTRANSFERASE-RELATED"/>
    <property type="match status" value="1"/>
</dbReference>
<dbReference type="EMBL" id="CACTIH010007353">
    <property type="protein sequence ID" value="CAA3010851.1"/>
    <property type="molecule type" value="Genomic_DNA"/>
</dbReference>
<keyword evidence="3" id="KW-0808">Transferase</keyword>
<dbReference type="Gene3D" id="3.40.50.150">
    <property type="entry name" value="Vaccinia Virus protein VP39"/>
    <property type="match status" value="1"/>
</dbReference>
<dbReference type="InterPro" id="IPR029063">
    <property type="entry name" value="SAM-dependent_MTases_sf"/>
</dbReference>
<evidence type="ECO:0000256" key="4">
    <source>
        <dbReference type="SAM" id="SignalP"/>
    </source>
</evidence>
<dbReference type="OrthoDB" id="417697at2759"/>
<keyword evidence="7" id="KW-1185">Reference proteome</keyword>
<sequence length="322" mass="36864">MIFYFYCFEIVLLVWQVMENLLSTTNSKTTINTVCRRVPAIEMLSSSIFIKGAIPTVAGDRRNCPQIPIIRTGSLASAKYDNDTNEPYFCRKSANYWDKFYKRHKNKFFKNRHYLEKDWGNYFSVTDDDVNAKVLLEVGCGAGNSLFPLIAAYPKLFVHACDFSLQAVTLVKSHSNFSEAQINVFLCDVANDDLTEKVLPSSVDVVTLIFMLSAVSPNKMLSVVQNLKDVLKPNGHILFRDYAVGDSAQGKLENKNQMISDNFYFRGDGTCSFYFSEDFLSSLFIRAGFNIVDMNTYCRQMENRFHNISVQRRWIRAIFSKP</sequence>
<evidence type="ECO:0000256" key="2">
    <source>
        <dbReference type="ARBA" id="ARBA00022603"/>
    </source>
</evidence>
<keyword evidence="2" id="KW-0489">Methyltransferase</keyword>
<evidence type="ECO:0000313" key="6">
    <source>
        <dbReference type="EMBL" id="CAA3010851.1"/>
    </source>
</evidence>
<evidence type="ECO:0000259" key="5">
    <source>
        <dbReference type="Pfam" id="PF08242"/>
    </source>
</evidence>
<protein>
    <recommendedName>
        <fullName evidence="5">Methyltransferase type 12 domain-containing protein</fullName>
    </recommendedName>
</protein>
<dbReference type="GO" id="GO:0008757">
    <property type="term" value="F:S-adenosylmethionine-dependent methyltransferase activity"/>
    <property type="evidence" value="ECO:0007669"/>
    <property type="project" value="UniProtKB-ARBA"/>
</dbReference>
<feature type="domain" description="Methyltransferase type 12" evidence="5">
    <location>
        <begin position="136"/>
        <end position="237"/>
    </location>
</feature>
<name>A0A8S0U0R3_OLEEU</name>
<dbReference type="AlphaFoldDB" id="A0A8S0U0R3"/>